<keyword evidence="1" id="KW-1133">Transmembrane helix</keyword>
<feature type="transmembrane region" description="Helical" evidence="1">
    <location>
        <begin position="156"/>
        <end position="174"/>
    </location>
</feature>
<evidence type="ECO:0000256" key="1">
    <source>
        <dbReference type="SAM" id="Phobius"/>
    </source>
</evidence>
<reference evidence="2 3" key="1">
    <citation type="submission" date="2019-01" db="EMBL/GenBank/DDBJ databases">
        <title>Draft genome sequences of Candidatus Mycoplasma haemohominis SWG34-3 identified from a patient with pyrexia, anemia and liver dysfunction.</title>
        <authorList>
            <person name="Sekizuka T."/>
            <person name="Hattori N."/>
            <person name="Katano H."/>
            <person name="Takuma T."/>
            <person name="Ito T."/>
            <person name="Arai N."/>
            <person name="Yanai R."/>
            <person name="Ishii S."/>
            <person name="Miura Y."/>
            <person name="Tokunaga T."/>
            <person name="Watanabe H."/>
            <person name="Nomura N."/>
            <person name="Eguchi J."/>
            <person name="Arai T."/>
            <person name="Hasegawa H."/>
            <person name="Nakamaki T."/>
            <person name="Wakita T."/>
            <person name="Niki Y."/>
            <person name="Kuroda M."/>
        </authorList>
    </citation>
    <scope>NUCLEOTIDE SEQUENCE [LARGE SCALE GENOMIC DNA]</scope>
    <source>
        <strain evidence="2">SWG34-3</strain>
    </source>
</reference>
<comment type="caution">
    <text evidence="2">The sequence shown here is derived from an EMBL/GenBank/DDBJ whole genome shotgun (WGS) entry which is preliminary data.</text>
</comment>
<feature type="transmembrane region" description="Helical" evidence="1">
    <location>
        <begin position="364"/>
        <end position="384"/>
    </location>
</feature>
<evidence type="ECO:0000313" key="2">
    <source>
        <dbReference type="EMBL" id="GCE64032.1"/>
    </source>
</evidence>
<feature type="transmembrane region" description="Helical" evidence="1">
    <location>
        <begin position="186"/>
        <end position="206"/>
    </location>
</feature>
<protein>
    <submittedName>
        <fullName evidence="2">Uncharacterized protein</fullName>
    </submittedName>
</protein>
<accession>A0A478FRH6</accession>
<keyword evidence="1" id="KW-0472">Membrane</keyword>
<evidence type="ECO:0000313" key="3">
    <source>
        <dbReference type="Proteomes" id="UP000324831"/>
    </source>
</evidence>
<feature type="transmembrane region" description="Helical" evidence="1">
    <location>
        <begin position="275"/>
        <end position="299"/>
    </location>
</feature>
<sequence>MSNINSVLDTYKKPLYFWIATILLQIIFLATLITSIHPFLSSSNSSNKKIVLIWISFAFLGLSFLFSFLHLYYSKKSWKIFDTFSTKHREYEAKLDELRLETKKTLFAFIPIVGLFSSLYIIKCFSIRDAILKKEKVDVDDFVKCAQTNIRFWQTLQIISCVSLFAFCAIYSQSTKDASFIYISEWIGSIVFLIYATSIAFNKYLIYRCNMIIRRLGEIDEVQEEKIKLWKTCMKWSYTVYIPIIGMLSLIPFFICKSIYRELKVSNSYIYSCQYLLTILLMAISCLIPYVIYCGVGFSKENLISLKETDTWVIIPPLLWIISFTSISFYLSLKNTVHAEILSEKKKKYSILDDINTLSKLSSFLWWIPIFGWIPIAFMAYSFFKLKKSVPQLDI</sequence>
<dbReference type="Proteomes" id="UP000324831">
    <property type="component" value="Unassembled WGS sequence"/>
</dbReference>
<feature type="transmembrane region" description="Helical" evidence="1">
    <location>
        <begin position="15"/>
        <end position="39"/>
    </location>
</feature>
<feature type="transmembrane region" description="Helical" evidence="1">
    <location>
        <begin position="311"/>
        <end position="333"/>
    </location>
</feature>
<dbReference type="EMBL" id="BIMN01000008">
    <property type="protein sequence ID" value="GCE64032.1"/>
    <property type="molecule type" value="Genomic_DNA"/>
</dbReference>
<feature type="transmembrane region" description="Helical" evidence="1">
    <location>
        <begin position="51"/>
        <end position="73"/>
    </location>
</feature>
<proteinExistence type="predicted"/>
<feature type="transmembrane region" description="Helical" evidence="1">
    <location>
        <begin position="236"/>
        <end position="255"/>
    </location>
</feature>
<keyword evidence="1" id="KW-0812">Transmembrane</keyword>
<feature type="transmembrane region" description="Helical" evidence="1">
    <location>
        <begin position="106"/>
        <end position="126"/>
    </location>
</feature>
<name>A0A478FRH6_9MOLU</name>
<organism evidence="2 3">
    <name type="scientific">Candidatus Mycoplasma haematohominis</name>
    <dbReference type="NCBI Taxonomy" id="1494318"/>
    <lineage>
        <taxon>Bacteria</taxon>
        <taxon>Bacillati</taxon>
        <taxon>Mycoplasmatota</taxon>
        <taxon>Mollicutes</taxon>
        <taxon>Mycoplasmataceae</taxon>
        <taxon>Mycoplasma</taxon>
    </lineage>
</organism>
<dbReference type="AlphaFoldDB" id="A0A478FRH6"/>
<gene>
    <name evidence="2" type="ORF">MHSWG343_10400</name>
</gene>